<evidence type="ECO:0000259" key="4">
    <source>
        <dbReference type="SMART" id="SM00922"/>
    </source>
</evidence>
<dbReference type="GO" id="GO:0000287">
    <property type="term" value="F:magnesium ion binding"/>
    <property type="evidence" value="ECO:0007669"/>
    <property type="project" value="TreeGrafter"/>
</dbReference>
<dbReference type="PANTHER" id="PTHR13794:SF58">
    <property type="entry name" value="MITOCHONDRIAL ENOLASE SUPERFAMILY MEMBER 1"/>
    <property type="match status" value="1"/>
</dbReference>
<dbReference type="EMBL" id="FOIM01000015">
    <property type="protein sequence ID" value="SET81637.1"/>
    <property type="molecule type" value="Genomic_DNA"/>
</dbReference>
<proteinExistence type="predicted"/>
<dbReference type="Proteomes" id="UP000198508">
    <property type="component" value="Unassembled WGS sequence"/>
</dbReference>
<comment type="cofactor">
    <cofactor evidence="1">
        <name>Mg(2+)</name>
        <dbReference type="ChEBI" id="CHEBI:18420"/>
    </cofactor>
</comment>
<dbReference type="CDD" id="cd03316">
    <property type="entry name" value="MR_like"/>
    <property type="match status" value="1"/>
</dbReference>
<dbReference type="SMART" id="SM00922">
    <property type="entry name" value="MR_MLE"/>
    <property type="match status" value="1"/>
</dbReference>
<dbReference type="Pfam" id="PF02746">
    <property type="entry name" value="MR_MLE_N"/>
    <property type="match status" value="1"/>
</dbReference>
<dbReference type="SFLD" id="SFLDG00179">
    <property type="entry name" value="mandelate_racemase"/>
    <property type="match status" value="1"/>
</dbReference>
<dbReference type="RefSeq" id="WP_092365269.1">
    <property type="nucleotide sequence ID" value="NZ_FOIM01000015.1"/>
</dbReference>
<dbReference type="PANTHER" id="PTHR13794">
    <property type="entry name" value="ENOLASE SUPERFAMILY, MANDELATE RACEMASE"/>
    <property type="match status" value="1"/>
</dbReference>
<evidence type="ECO:0000256" key="2">
    <source>
        <dbReference type="ARBA" id="ARBA00022723"/>
    </source>
</evidence>
<accession>A0A1I0HD46</accession>
<protein>
    <submittedName>
        <fullName evidence="5">L-alanine-DL-glutamate epimerase</fullName>
    </submittedName>
</protein>
<reference evidence="6" key="1">
    <citation type="submission" date="2016-10" db="EMBL/GenBank/DDBJ databases">
        <authorList>
            <person name="Varghese N."/>
            <person name="Submissions S."/>
        </authorList>
    </citation>
    <scope>NUCLEOTIDE SEQUENCE [LARGE SCALE GENOMIC DNA]</scope>
    <source>
        <strain evidence="6">NLAE-zl-G277</strain>
    </source>
</reference>
<feature type="domain" description="Mandelate racemase/muconate lactonizing enzyme C-terminal" evidence="4">
    <location>
        <begin position="130"/>
        <end position="237"/>
    </location>
</feature>
<evidence type="ECO:0000256" key="1">
    <source>
        <dbReference type="ARBA" id="ARBA00001946"/>
    </source>
</evidence>
<dbReference type="InterPro" id="IPR029017">
    <property type="entry name" value="Enolase-like_N"/>
</dbReference>
<evidence type="ECO:0000256" key="3">
    <source>
        <dbReference type="ARBA" id="ARBA00022842"/>
    </source>
</evidence>
<dbReference type="STRING" id="460384.SAMN05216313_11591"/>
<keyword evidence="3" id="KW-0460">Magnesium</keyword>
<dbReference type="InterPro" id="IPR029065">
    <property type="entry name" value="Enolase_C-like"/>
</dbReference>
<gene>
    <name evidence="5" type="ORF">SAMN05216313_11591</name>
</gene>
<dbReference type="InterPro" id="IPR046945">
    <property type="entry name" value="RHMD-like"/>
</dbReference>
<dbReference type="InterPro" id="IPR013342">
    <property type="entry name" value="Mandelate_racemase_C"/>
</dbReference>
<dbReference type="AlphaFoldDB" id="A0A1I0HD46"/>
<dbReference type="Gene3D" id="3.30.390.10">
    <property type="entry name" value="Enolase-like, N-terminal domain"/>
    <property type="match status" value="1"/>
</dbReference>
<sequence>MKITGIEIKQYAKPLDPPFLASWDPNPRVKFASTIVYVYTDEGITGIGSGDLMTGFVGHEKFFIGKDPFEVENHNKVIDNIDFHYGRCWPLDIALWDIIGKKCGQPVYKLLGGKQDKMKAYCSCGARISAEERAEKAKEYVKMGFKAMKIRFHHEDVREDIKVVEAVRKAIGDQMEIMVDGNQAWKMPWDVERIWDLKKALKVAKELEHYDVYWLEEPLHHADYDNLARLRQMTGLRIAGGEMNRRWHDFRDLADKGSYDVYQPDTVLCGGFTRTKKIADYVQAKGAVFCPHTWSNGVGLLANLHMACAVSDAEYLEYPFDPPVWTVDRRDYIIREEDRVLVDQDGYMHVPQKPGLGFEPDMDALKEYEIRDFYVGE</sequence>
<dbReference type="SUPFAM" id="SSF51604">
    <property type="entry name" value="Enolase C-terminal domain-like"/>
    <property type="match status" value="1"/>
</dbReference>
<dbReference type="SUPFAM" id="SSF54826">
    <property type="entry name" value="Enolase N-terminal domain-like"/>
    <property type="match status" value="1"/>
</dbReference>
<dbReference type="Gene3D" id="3.20.20.120">
    <property type="entry name" value="Enolase-like C-terminal domain"/>
    <property type="match status" value="1"/>
</dbReference>
<organism evidence="5 6">
    <name type="scientific">Enterocloster lavalensis</name>
    <dbReference type="NCBI Taxonomy" id="460384"/>
    <lineage>
        <taxon>Bacteria</taxon>
        <taxon>Bacillati</taxon>
        <taxon>Bacillota</taxon>
        <taxon>Clostridia</taxon>
        <taxon>Lachnospirales</taxon>
        <taxon>Lachnospiraceae</taxon>
        <taxon>Enterocloster</taxon>
    </lineage>
</organism>
<dbReference type="InterPro" id="IPR013341">
    <property type="entry name" value="Mandelate_racemase_N_dom"/>
</dbReference>
<evidence type="ECO:0000313" key="5">
    <source>
        <dbReference type="EMBL" id="SET81637.1"/>
    </source>
</evidence>
<evidence type="ECO:0000313" key="6">
    <source>
        <dbReference type="Proteomes" id="UP000198508"/>
    </source>
</evidence>
<name>A0A1I0HD46_9FIRM</name>
<keyword evidence="2" id="KW-0479">Metal-binding</keyword>
<dbReference type="GO" id="GO:0016052">
    <property type="term" value="P:carbohydrate catabolic process"/>
    <property type="evidence" value="ECO:0007669"/>
    <property type="project" value="TreeGrafter"/>
</dbReference>
<keyword evidence="6" id="KW-1185">Reference proteome</keyword>
<dbReference type="Pfam" id="PF13378">
    <property type="entry name" value="MR_MLE_C"/>
    <property type="match status" value="1"/>
</dbReference>
<dbReference type="InterPro" id="IPR036849">
    <property type="entry name" value="Enolase-like_C_sf"/>
</dbReference>
<dbReference type="SFLD" id="SFLDS00001">
    <property type="entry name" value="Enolase"/>
    <property type="match status" value="1"/>
</dbReference>
<dbReference type="GO" id="GO:0016836">
    <property type="term" value="F:hydro-lyase activity"/>
    <property type="evidence" value="ECO:0007669"/>
    <property type="project" value="TreeGrafter"/>
</dbReference>